<accession>A0AAD9LEB4</accession>
<keyword evidence="2" id="KW-0732">Signal</keyword>
<proteinExistence type="predicted"/>
<keyword evidence="4" id="KW-1185">Reference proteome</keyword>
<comment type="caution">
    <text evidence="3">The sequence shown here is derived from an EMBL/GenBank/DDBJ whole genome shotgun (WGS) entry which is preliminary data.</text>
</comment>
<dbReference type="EMBL" id="JAHBMH010000073">
    <property type="protein sequence ID" value="KAK1932707.1"/>
    <property type="molecule type" value="Genomic_DNA"/>
</dbReference>
<dbReference type="AlphaFoldDB" id="A0AAD9LEB4"/>
<reference evidence="3" key="1">
    <citation type="journal article" date="2014" name="Nucleic Acids Res.">
        <title>The evolutionary dynamics of variant antigen genes in Babesia reveal a history of genomic innovation underlying host-parasite interaction.</title>
        <authorList>
            <person name="Jackson A.P."/>
            <person name="Otto T.D."/>
            <person name="Darby A."/>
            <person name="Ramaprasad A."/>
            <person name="Xia D."/>
            <person name="Echaide I.E."/>
            <person name="Farber M."/>
            <person name="Gahlot S."/>
            <person name="Gamble J."/>
            <person name="Gupta D."/>
            <person name="Gupta Y."/>
            <person name="Jackson L."/>
            <person name="Malandrin L."/>
            <person name="Malas T.B."/>
            <person name="Moussa E."/>
            <person name="Nair M."/>
            <person name="Reid A.J."/>
            <person name="Sanders M."/>
            <person name="Sharma J."/>
            <person name="Tracey A."/>
            <person name="Quail M.A."/>
            <person name="Weir W."/>
            <person name="Wastling J.M."/>
            <person name="Hall N."/>
            <person name="Willadsen P."/>
            <person name="Lingelbach K."/>
            <person name="Shiels B."/>
            <person name="Tait A."/>
            <person name="Berriman M."/>
            <person name="Allred D.R."/>
            <person name="Pain A."/>
        </authorList>
    </citation>
    <scope>NUCLEOTIDE SEQUENCE</scope>
    <source>
        <strain evidence="3">1802A</strain>
    </source>
</reference>
<feature type="region of interest" description="Disordered" evidence="1">
    <location>
        <begin position="32"/>
        <end position="60"/>
    </location>
</feature>
<gene>
    <name evidence="3" type="ORF">X943_000444</name>
</gene>
<sequence>MLLKDIIGLIYAAVCLAGSFVLCNPDDITPSAVTPTNTEDQPQQPISSVNKTETDPDGSFYKSLKENVNKKTPVDRLDEMSKDVTREMKNNPYYKIPKLDRKLRELAVLHPGTIYRCVGYVHIDVMEKLGVYVIPVKSASSQSKDIIPTDENQSPTDGEKPVGKAENPMQSNLSQIIKQSEMIKGMTQEEKLRFIPQLKETIIYEILKNTQTIDSLTAQISQRNMY</sequence>
<feature type="compositionally biased region" description="Polar residues" evidence="1">
    <location>
        <begin position="32"/>
        <end position="51"/>
    </location>
</feature>
<dbReference type="Proteomes" id="UP001195914">
    <property type="component" value="Unassembled WGS sequence"/>
</dbReference>
<evidence type="ECO:0000256" key="2">
    <source>
        <dbReference type="SAM" id="SignalP"/>
    </source>
</evidence>
<feature type="chain" id="PRO_5042240214" evidence="2">
    <location>
        <begin position="18"/>
        <end position="226"/>
    </location>
</feature>
<name>A0AAD9LEB4_BABDI</name>
<feature type="region of interest" description="Disordered" evidence="1">
    <location>
        <begin position="142"/>
        <end position="170"/>
    </location>
</feature>
<organism evidence="3 4">
    <name type="scientific">Babesia divergens</name>
    <dbReference type="NCBI Taxonomy" id="32595"/>
    <lineage>
        <taxon>Eukaryota</taxon>
        <taxon>Sar</taxon>
        <taxon>Alveolata</taxon>
        <taxon>Apicomplexa</taxon>
        <taxon>Aconoidasida</taxon>
        <taxon>Piroplasmida</taxon>
        <taxon>Babesiidae</taxon>
        <taxon>Babesia</taxon>
    </lineage>
</organism>
<protein>
    <submittedName>
        <fullName evidence="3">Uncharacterized protein</fullName>
    </submittedName>
</protein>
<feature type="compositionally biased region" description="Polar residues" evidence="1">
    <location>
        <begin position="142"/>
        <end position="156"/>
    </location>
</feature>
<evidence type="ECO:0000313" key="3">
    <source>
        <dbReference type="EMBL" id="KAK1932707.1"/>
    </source>
</evidence>
<reference evidence="3" key="2">
    <citation type="submission" date="2021-05" db="EMBL/GenBank/DDBJ databases">
        <authorList>
            <person name="Pain A."/>
        </authorList>
    </citation>
    <scope>NUCLEOTIDE SEQUENCE</scope>
    <source>
        <strain evidence="3">1802A</strain>
    </source>
</reference>
<evidence type="ECO:0000313" key="4">
    <source>
        <dbReference type="Proteomes" id="UP001195914"/>
    </source>
</evidence>
<evidence type="ECO:0000256" key="1">
    <source>
        <dbReference type="SAM" id="MobiDB-lite"/>
    </source>
</evidence>
<feature type="signal peptide" evidence="2">
    <location>
        <begin position="1"/>
        <end position="17"/>
    </location>
</feature>